<dbReference type="eggNOG" id="ENOG502SB4N">
    <property type="taxonomic scope" value="Eukaryota"/>
</dbReference>
<dbReference type="STRING" id="227321.C8VIN5"/>
<evidence type="ECO:0000313" key="2">
    <source>
        <dbReference type="Proteomes" id="UP000000560"/>
    </source>
</evidence>
<dbReference type="HOGENOM" id="CLU_014048_2_1_1"/>
<dbReference type="OMA" id="VWAMVTP"/>
<name>C8VIN5_EMENI</name>
<dbReference type="VEuPathDB" id="FungiDB:AN3087"/>
<dbReference type="OrthoDB" id="1744869at2759"/>
<dbReference type="RefSeq" id="XP_050468463.1">
    <property type="nucleotide sequence ID" value="XM_050612553.1"/>
</dbReference>
<reference evidence="2" key="2">
    <citation type="journal article" date="2009" name="Fungal Genet. Biol.">
        <title>The 2008 update of the Aspergillus nidulans genome annotation: a community effort.</title>
        <authorList>
            <person name="Wortman J.R."/>
            <person name="Gilsenan J.M."/>
            <person name="Joardar V."/>
            <person name="Deegan J."/>
            <person name="Clutterbuck J."/>
            <person name="Andersen M.R."/>
            <person name="Archer D."/>
            <person name="Bencina M."/>
            <person name="Braus G."/>
            <person name="Coutinho P."/>
            <person name="von Dohren H."/>
            <person name="Doonan J."/>
            <person name="Driessen A.J."/>
            <person name="Durek P."/>
            <person name="Espeso E."/>
            <person name="Fekete E."/>
            <person name="Flipphi M."/>
            <person name="Estrada C.G."/>
            <person name="Geysens S."/>
            <person name="Goldman G."/>
            <person name="de Groot P.W."/>
            <person name="Hansen K."/>
            <person name="Harris S.D."/>
            <person name="Heinekamp T."/>
            <person name="Helmstaedt K."/>
            <person name="Henrissat B."/>
            <person name="Hofmann G."/>
            <person name="Homan T."/>
            <person name="Horio T."/>
            <person name="Horiuchi H."/>
            <person name="James S."/>
            <person name="Jones M."/>
            <person name="Karaffa L."/>
            <person name="Karanyi Z."/>
            <person name="Kato M."/>
            <person name="Keller N."/>
            <person name="Kelly D.E."/>
            <person name="Kiel J.A."/>
            <person name="Kim J.M."/>
            <person name="van der Klei I.J."/>
            <person name="Klis F.M."/>
            <person name="Kovalchuk A."/>
            <person name="Krasevec N."/>
            <person name="Kubicek C.P."/>
            <person name="Liu B."/>
            <person name="Maccabe A."/>
            <person name="Meyer V."/>
            <person name="Mirabito P."/>
            <person name="Miskei M."/>
            <person name="Mos M."/>
            <person name="Mullins J."/>
            <person name="Nelson D.R."/>
            <person name="Nielsen J."/>
            <person name="Oakley B.R."/>
            <person name="Osmani S.A."/>
            <person name="Pakula T."/>
            <person name="Paszewski A."/>
            <person name="Paulsen I."/>
            <person name="Pilsyk S."/>
            <person name="Pocsi I."/>
            <person name="Punt P.J."/>
            <person name="Ram A.F."/>
            <person name="Ren Q."/>
            <person name="Robellet X."/>
            <person name="Robson G."/>
            <person name="Seiboth B."/>
            <person name="van Solingen P."/>
            <person name="Specht T."/>
            <person name="Sun J."/>
            <person name="Taheri-Talesh N."/>
            <person name="Takeshita N."/>
            <person name="Ussery D."/>
            <person name="vanKuyk P.A."/>
            <person name="Visser H."/>
            <person name="van de Vondervoort P.J."/>
            <person name="de Vries R.P."/>
            <person name="Walton J."/>
            <person name="Xiang X."/>
            <person name="Xiong Y."/>
            <person name="Zeng A.P."/>
            <person name="Brandt B.W."/>
            <person name="Cornell M.J."/>
            <person name="van den Hondel C.A."/>
            <person name="Visser J."/>
            <person name="Oliver S.G."/>
            <person name="Turner G."/>
        </authorList>
    </citation>
    <scope>GENOME REANNOTATION</scope>
    <source>
        <strain evidence="2">FGSC A4 / ATCC 38163 / CBS 112.46 / NRRL 194 / M139</strain>
    </source>
</reference>
<dbReference type="InParanoid" id="C8VIN5"/>
<sequence>MWVFLRLGGEAERKAHQAFDPKISPLLQHVGNSLFFLRNTITITVLRANASMSVALGFSLRCMPARLAARLDLVRLELGWNRGTICSQAHYSRRRWAGTKTTQATDRRSACTWLTTTPEQLSSEDILSSFPTELSRSTLDYIPVLLFTPAFAQWADAQGTFFEQCLSRLYQKTSDRLPQLPIHAVCAVIDRLPHYAREHNAFGESEGISIILARRDDIQGKAATPRQIRLAETEEPTLLFSFREDIRDQSLRQPAHEIGLRLANTIFLNGKENTLFGTRCAYDTSSRRLKLEKSVDLSTCSVMMRPNSIRSSLDLPLYPVGERRKVISSMGNILRQVAKRADGKSDESMPASSELEKVLPRYISENDIADRRVTVWALIEKTEKSPYAKSNHSQSSLEEAIQNGAKLHRVMSGGGGWGKKQGLLSLDPEMSFGELREEDIKPLHRLLSMDEVDSAYEAARPPELPMFLQDLSKLSQAAEPGDYVQFFASVAERELYSNSSISKREFSGNAVSCCFGVMSDADMLSSHTVGHKNLTVVPNHFGALSEKAITYLQPLAEAKSDTFETHTKVDVPGSRLALILE</sequence>
<keyword evidence="2" id="KW-1185">Reference proteome</keyword>
<dbReference type="EMBL" id="BN001306">
    <property type="protein sequence ID" value="CBF83431.1"/>
    <property type="molecule type" value="Genomic_DNA"/>
</dbReference>
<reference evidence="2" key="1">
    <citation type="journal article" date="2005" name="Nature">
        <title>Sequencing of Aspergillus nidulans and comparative analysis with A. fumigatus and A. oryzae.</title>
        <authorList>
            <person name="Galagan J.E."/>
            <person name="Calvo S.E."/>
            <person name="Cuomo C."/>
            <person name="Ma L.J."/>
            <person name="Wortman J.R."/>
            <person name="Batzoglou S."/>
            <person name="Lee S.I."/>
            <person name="Basturkmen M."/>
            <person name="Spevak C.C."/>
            <person name="Clutterbuck J."/>
            <person name="Kapitonov V."/>
            <person name="Jurka J."/>
            <person name="Scazzocchio C."/>
            <person name="Farman M."/>
            <person name="Butler J."/>
            <person name="Purcell S."/>
            <person name="Harris S."/>
            <person name="Braus G.H."/>
            <person name="Draht O."/>
            <person name="Busch S."/>
            <person name="D'Enfert C."/>
            <person name="Bouchier C."/>
            <person name="Goldman G.H."/>
            <person name="Bell-Pedersen D."/>
            <person name="Griffiths-Jones S."/>
            <person name="Doonan J.H."/>
            <person name="Yu J."/>
            <person name="Vienken K."/>
            <person name="Pain A."/>
            <person name="Freitag M."/>
            <person name="Selker E.U."/>
            <person name="Archer D.B."/>
            <person name="Penalva M.A."/>
            <person name="Oakley B.R."/>
            <person name="Momany M."/>
            <person name="Tanaka T."/>
            <person name="Kumagai T."/>
            <person name="Asai K."/>
            <person name="Machida M."/>
            <person name="Nierman W.C."/>
            <person name="Denning D.W."/>
            <person name="Caddick M."/>
            <person name="Hynes M."/>
            <person name="Paoletti M."/>
            <person name="Fischer R."/>
            <person name="Miller B."/>
            <person name="Dyer P."/>
            <person name="Sachs M.S."/>
            <person name="Osmani S.A."/>
            <person name="Birren B.W."/>
        </authorList>
    </citation>
    <scope>NUCLEOTIDE SEQUENCE [LARGE SCALE GENOMIC DNA]</scope>
    <source>
        <strain evidence="2">FGSC A4 / ATCC 38163 / CBS 112.46 / NRRL 194 / M139</strain>
    </source>
</reference>
<accession>C8VIN5</accession>
<dbReference type="AlphaFoldDB" id="C8VIN5"/>
<dbReference type="Proteomes" id="UP000000560">
    <property type="component" value="Chromosome VI"/>
</dbReference>
<proteinExistence type="predicted"/>
<protein>
    <submittedName>
        <fullName evidence="1">Uncharacterized protein</fullName>
    </submittedName>
</protein>
<dbReference type="KEGG" id="ani:ANIA_03087"/>
<dbReference type="GeneID" id="2874509"/>
<organism evidence="1 2">
    <name type="scientific">Emericella nidulans (strain FGSC A4 / ATCC 38163 / CBS 112.46 / NRRL 194 / M139)</name>
    <name type="common">Aspergillus nidulans</name>
    <dbReference type="NCBI Taxonomy" id="227321"/>
    <lineage>
        <taxon>Eukaryota</taxon>
        <taxon>Fungi</taxon>
        <taxon>Dikarya</taxon>
        <taxon>Ascomycota</taxon>
        <taxon>Pezizomycotina</taxon>
        <taxon>Eurotiomycetes</taxon>
        <taxon>Eurotiomycetidae</taxon>
        <taxon>Eurotiales</taxon>
        <taxon>Aspergillaceae</taxon>
        <taxon>Aspergillus</taxon>
        <taxon>Aspergillus subgen. Nidulantes</taxon>
    </lineage>
</organism>
<evidence type="ECO:0000313" key="1">
    <source>
        <dbReference type="EMBL" id="CBF83431.1"/>
    </source>
</evidence>
<gene>
    <name evidence="1" type="ORF">ANIA_03087</name>
</gene>